<keyword evidence="3 5" id="KW-0521">NADP</keyword>
<dbReference type="Proteomes" id="UP000647491">
    <property type="component" value="Unassembled WGS sequence"/>
</dbReference>
<keyword evidence="5" id="KW-0963">Cytoplasm</keyword>
<evidence type="ECO:0000256" key="7">
    <source>
        <dbReference type="RuleBase" id="RU003903"/>
    </source>
</evidence>
<keyword evidence="5 7" id="KW-0028">Amino-acid biosynthesis</keyword>
<organism evidence="10 11">
    <name type="scientific">Enterocloster hominis</name>
    <name type="common">ex Liu et al. 2021</name>
    <dbReference type="NCBI Taxonomy" id="2763663"/>
    <lineage>
        <taxon>Bacteria</taxon>
        <taxon>Bacillati</taxon>
        <taxon>Bacillota</taxon>
        <taxon>Clostridia</taxon>
        <taxon>Lachnospirales</taxon>
        <taxon>Lachnospiraceae</taxon>
        <taxon>Enterocloster</taxon>
    </lineage>
</organism>
<comment type="caution">
    <text evidence="10">The sequence shown here is derived from an EMBL/GenBank/DDBJ whole genome shotgun (WGS) entry which is preliminary data.</text>
</comment>
<dbReference type="Gene3D" id="3.40.50.720">
    <property type="entry name" value="NAD(P)-binding Rossmann-like Domain"/>
    <property type="match status" value="1"/>
</dbReference>
<evidence type="ECO:0000256" key="1">
    <source>
        <dbReference type="ARBA" id="ARBA00005525"/>
    </source>
</evidence>
<dbReference type="SUPFAM" id="SSF48179">
    <property type="entry name" value="6-phosphogluconate dehydrogenase C-terminal domain-like"/>
    <property type="match status" value="1"/>
</dbReference>
<dbReference type="InterPro" id="IPR028939">
    <property type="entry name" value="P5C_Rdtase_cat_N"/>
</dbReference>
<evidence type="ECO:0000256" key="3">
    <source>
        <dbReference type="ARBA" id="ARBA00022857"/>
    </source>
</evidence>
<dbReference type="InterPro" id="IPR053790">
    <property type="entry name" value="P5CR-like_CS"/>
</dbReference>
<reference evidence="10 11" key="1">
    <citation type="submission" date="2020-08" db="EMBL/GenBank/DDBJ databases">
        <title>Genome public.</title>
        <authorList>
            <person name="Liu C."/>
            <person name="Sun Q."/>
        </authorList>
    </citation>
    <scope>NUCLEOTIDE SEQUENCE [LARGE SCALE GENOMIC DNA]</scope>
    <source>
        <strain evidence="10 11">BX10</strain>
    </source>
</reference>
<dbReference type="PROSITE" id="PS00521">
    <property type="entry name" value="P5CR"/>
    <property type="match status" value="1"/>
</dbReference>
<dbReference type="EMBL" id="JACRTJ010000005">
    <property type="protein sequence ID" value="MBC8598066.1"/>
    <property type="molecule type" value="Genomic_DNA"/>
</dbReference>
<dbReference type="EC" id="1.5.1.2" evidence="5 6"/>
<name>A0ABR7NPL7_9FIRM</name>
<feature type="domain" description="Pyrroline-5-carboxylate reductase dimerisation" evidence="9">
    <location>
        <begin position="160"/>
        <end position="263"/>
    </location>
</feature>
<evidence type="ECO:0000313" key="10">
    <source>
        <dbReference type="EMBL" id="MBC8598066.1"/>
    </source>
</evidence>
<dbReference type="InterPro" id="IPR036291">
    <property type="entry name" value="NAD(P)-bd_dom_sf"/>
</dbReference>
<comment type="similarity">
    <text evidence="1 5 7">Belongs to the pyrroline-5-carboxylate reductase family.</text>
</comment>
<dbReference type="SUPFAM" id="SSF51735">
    <property type="entry name" value="NAD(P)-binding Rossmann-fold domains"/>
    <property type="match status" value="1"/>
</dbReference>
<evidence type="ECO:0000256" key="6">
    <source>
        <dbReference type="NCBIfam" id="TIGR00112"/>
    </source>
</evidence>
<evidence type="ECO:0000313" key="11">
    <source>
        <dbReference type="Proteomes" id="UP000647491"/>
    </source>
</evidence>
<evidence type="ECO:0000256" key="2">
    <source>
        <dbReference type="ARBA" id="ARBA00022650"/>
    </source>
</evidence>
<comment type="function">
    <text evidence="5">Catalyzes the reduction of 1-pyrroline-5-carboxylate (PCA) to L-proline.</text>
</comment>
<dbReference type="PIRSF" id="PIRSF000193">
    <property type="entry name" value="Pyrrol-5-carb_rd"/>
    <property type="match status" value="1"/>
</dbReference>
<dbReference type="RefSeq" id="WP_022272985.1">
    <property type="nucleotide sequence ID" value="NZ_JACRTJ010000005.1"/>
</dbReference>
<evidence type="ECO:0000259" key="8">
    <source>
        <dbReference type="Pfam" id="PF03807"/>
    </source>
</evidence>
<evidence type="ECO:0000259" key="9">
    <source>
        <dbReference type="Pfam" id="PF14748"/>
    </source>
</evidence>
<dbReference type="PANTHER" id="PTHR11645">
    <property type="entry name" value="PYRROLINE-5-CARBOXYLATE REDUCTASE"/>
    <property type="match status" value="1"/>
</dbReference>
<proteinExistence type="inferred from homology"/>
<dbReference type="NCBIfam" id="TIGR00112">
    <property type="entry name" value="proC"/>
    <property type="match status" value="1"/>
</dbReference>
<dbReference type="Pfam" id="PF03807">
    <property type="entry name" value="F420_oxidored"/>
    <property type="match status" value="1"/>
</dbReference>
<keyword evidence="11" id="KW-1185">Reference proteome</keyword>
<dbReference type="InterPro" id="IPR029036">
    <property type="entry name" value="P5CR_dimer"/>
</dbReference>
<comment type="catalytic activity">
    <reaction evidence="5 7">
        <text>L-proline + NADP(+) = (S)-1-pyrroline-5-carboxylate + NADPH + 2 H(+)</text>
        <dbReference type="Rhea" id="RHEA:14109"/>
        <dbReference type="ChEBI" id="CHEBI:15378"/>
        <dbReference type="ChEBI" id="CHEBI:17388"/>
        <dbReference type="ChEBI" id="CHEBI:57783"/>
        <dbReference type="ChEBI" id="CHEBI:58349"/>
        <dbReference type="ChEBI" id="CHEBI:60039"/>
        <dbReference type="EC" id="1.5.1.2"/>
    </reaction>
</comment>
<protein>
    <recommendedName>
        <fullName evidence="5 6">Pyrroline-5-carboxylate reductase</fullName>
        <shortName evidence="5">P5C reductase</shortName>
        <shortName evidence="5">P5CR</shortName>
        <ecNumber evidence="5 6">1.5.1.2</ecNumber>
    </recommendedName>
    <alternativeName>
        <fullName evidence="5">PCA reductase</fullName>
    </alternativeName>
</protein>
<keyword evidence="2 5" id="KW-0641">Proline biosynthesis</keyword>
<comment type="pathway">
    <text evidence="5 7">Amino-acid biosynthesis; L-proline biosynthesis; L-proline from L-glutamate 5-semialdehyde: step 1/1.</text>
</comment>
<keyword evidence="4 5" id="KW-0560">Oxidoreductase</keyword>
<comment type="catalytic activity">
    <reaction evidence="5">
        <text>L-proline + NAD(+) = (S)-1-pyrroline-5-carboxylate + NADH + 2 H(+)</text>
        <dbReference type="Rhea" id="RHEA:14105"/>
        <dbReference type="ChEBI" id="CHEBI:15378"/>
        <dbReference type="ChEBI" id="CHEBI:17388"/>
        <dbReference type="ChEBI" id="CHEBI:57540"/>
        <dbReference type="ChEBI" id="CHEBI:57945"/>
        <dbReference type="ChEBI" id="CHEBI:60039"/>
        <dbReference type="EC" id="1.5.1.2"/>
    </reaction>
</comment>
<accession>A0ABR7NPL7</accession>
<dbReference type="Pfam" id="PF14748">
    <property type="entry name" value="P5CR_dimer"/>
    <property type="match status" value="1"/>
</dbReference>
<sequence>MAKIGFIGMGNMATAIMKGLLKEFSPEDMIFSSAHEEKMEQVTRETGVPHAGSNAECARQAKYLVLAVKPQVLPRVFGEIKDVVTKDQVIISIAAGYTISDLTEGLGGQVRVVRSMPNTPAMVGEGMTGVCYDEALFTQEEKELLHTLFTSFGKMELVEERLMDVVGSASGCSPAYVYMFIEALADGCVKNGLPRQMAYRMAAQAVLGSAKMVLETGKHPGELKDMVCSPGGTTIEGVAALEEGGFRSSIIKACDANYEKNKRLK</sequence>
<dbReference type="HAMAP" id="MF_01925">
    <property type="entry name" value="P5C_reductase"/>
    <property type="match status" value="1"/>
</dbReference>
<evidence type="ECO:0000256" key="4">
    <source>
        <dbReference type="ARBA" id="ARBA00023002"/>
    </source>
</evidence>
<dbReference type="InterPro" id="IPR008927">
    <property type="entry name" value="6-PGluconate_DH-like_C_sf"/>
</dbReference>
<dbReference type="GO" id="GO:0004735">
    <property type="term" value="F:pyrroline-5-carboxylate reductase activity"/>
    <property type="evidence" value="ECO:0007669"/>
    <property type="project" value="UniProtKB-EC"/>
</dbReference>
<dbReference type="PANTHER" id="PTHR11645:SF0">
    <property type="entry name" value="PYRROLINE-5-CARBOXYLATE REDUCTASE 3"/>
    <property type="match status" value="1"/>
</dbReference>
<evidence type="ECO:0000256" key="5">
    <source>
        <dbReference type="HAMAP-Rule" id="MF_01925"/>
    </source>
</evidence>
<feature type="domain" description="Pyrroline-5-carboxylate reductase catalytic N-terminal" evidence="8">
    <location>
        <begin position="3"/>
        <end position="96"/>
    </location>
</feature>
<comment type="subcellular location">
    <subcellularLocation>
        <location evidence="5">Cytoplasm</location>
    </subcellularLocation>
</comment>
<dbReference type="Gene3D" id="1.10.3730.10">
    <property type="entry name" value="ProC C-terminal domain-like"/>
    <property type="match status" value="1"/>
</dbReference>
<gene>
    <name evidence="5 10" type="primary">proC</name>
    <name evidence="10" type="ORF">H8708_02280</name>
</gene>
<dbReference type="InterPro" id="IPR000304">
    <property type="entry name" value="Pyrroline-COOH_reductase"/>
</dbReference>